<evidence type="ECO:0000313" key="2">
    <source>
        <dbReference type="Proteomes" id="UP000193427"/>
    </source>
</evidence>
<accession>A0A1W6L6Z6</accession>
<reference evidence="1 2" key="1">
    <citation type="submission" date="2016-04" db="EMBL/GenBank/DDBJ databases">
        <title>Complete genome sequence of natural rubber-degrading, novel Gram-negative bacterium, Rhizobacter gummiphilus strain NS21.</title>
        <authorList>
            <person name="Tabata M."/>
            <person name="Kasai D."/>
            <person name="Fukuda M."/>
        </authorList>
    </citation>
    <scope>NUCLEOTIDE SEQUENCE [LARGE SCALE GENOMIC DNA]</scope>
    <source>
        <strain evidence="1 2">NS21</strain>
    </source>
</reference>
<name>A0A1W6L6Z6_9BURK</name>
<gene>
    <name evidence="1" type="ORF">A4W93_09405</name>
</gene>
<dbReference type="KEGG" id="rgu:A4W93_09405"/>
<evidence type="ECO:0000313" key="1">
    <source>
        <dbReference type="EMBL" id="ARN20109.1"/>
    </source>
</evidence>
<protein>
    <submittedName>
        <fullName evidence="1">Uncharacterized protein</fullName>
    </submittedName>
</protein>
<dbReference type="STRING" id="946333.A4W93_09405"/>
<dbReference type="RefSeq" id="WP_085750377.1">
    <property type="nucleotide sequence ID" value="NZ_CP024645.1"/>
</dbReference>
<sequence>MKEYRLTSWPELPAPYQGSAYRRMVSDMSHRYVSLSQLVTSSGVRRQDVRQFLDSLDSRGVLTERELFVSDTLLDSVRPLGNWIRRKFNLSHGSR</sequence>
<organism evidence="1 2">
    <name type="scientific">Piscinibacter gummiphilus</name>
    <dbReference type="NCBI Taxonomy" id="946333"/>
    <lineage>
        <taxon>Bacteria</taxon>
        <taxon>Pseudomonadati</taxon>
        <taxon>Pseudomonadota</taxon>
        <taxon>Betaproteobacteria</taxon>
        <taxon>Burkholderiales</taxon>
        <taxon>Sphaerotilaceae</taxon>
        <taxon>Piscinibacter</taxon>
    </lineage>
</organism>
<dbReference type="EMBL" id="CP015118">
    <property type="protein sequence ID" value="ARN20109.1"/>
    <property type="molecule type" value="Genomic_DNA"/>
</dbReference>
<keyword evidence="2" id="KW-1185">Reference proteome</keyword>
<proteinExistence type="predicted"/>
<dbReference type="AlphaFoldDB" id="A0A1W6L6Z6"/>
<dbReference type="Proteomes" id="UP000193427">
    <property type="component" value="Chromosome"/>
</dbReference>